<dbReference type="Proteomes" id="UP000518300">
    <property type="component" value="Unassembled WGS sequence"/>
</dbReference>
<keyword evidence="1" id="KW-1133">Transmembrane helix</keyword>
<dbReference type="AlphaFoldDB" id="A0A848LE79"/>
<dbReference type="EMBL" id="JABBJJ010000096">
    <property type="protein sequence ID" value="NMO17349.1"/>
    <property type="molecule type" value="Genomic_DNA"/>
</dbReference>
<comment type="caution">
    <text evidence="2">The sequence shown here is derived from an EMBL/GenBank/DDBJ whole genome shotgun (WGS) entry which is preliminary data.</text>
</comment>
<organism evidence="2 3">
    <name type="scientific">Pyxidicoccus fallax</name>
    <dbReference type="NCBI Taxonomy" id="394095"/>
    <lineage>
        <taxon>Bacteria</taxon>
        <taxon>Pseudomonadati</taxon>
        <taxon>Myxococcota</taxon>
        <taxon>Myxococcia</taxon>
        <taxon>Myxococcales</taxon>
        <taxon>Cystobacterineae</taxon>
        <taxon>Myxococcaceae</taxon>
        <taxon>Pyxidicoccus</taxon>
    </lineage>
</organism>
<evidence type="ECO:0000313" key="2">
    <source>
        <dbReference type="EMBL" id="NMO17349.1"/>
    </source>
</evidence>
<sequence length="207" mass="23254">MPDIDYTLYVFVAALVVLSLMAGFDTARKKKRRRQAWKALSSRHDWGFSERGNTLEVQGLFRGQQLSLLTERRRHRDEHAVATVLRLELSAMPPEPTVESEGLGDRFLKLFGHGDEEVGDEELDAALDMKRVTPETRALLRNPRVREQLLALHRTFKRFSIEAGLLEAEQRGIPDTVEALEALLAPALGLATALQEAVNGKREELGS</sequence>
<feature type="transmembrane region" description="Helical" evidence="1">
    <location>
        <begin position="6"/>
        <end position="24"/>
    </location>
</feature>
<proteinExistence type="predicted"/>
<name>A0A848LE79_9BACT</name>
<reference evidence="2 3" key="1">
    <citation type="submission" date="2020-04" db="EMBL/GenBank/DDBJ databases">
        <title>Draft genome of Pyxidicoccus fallax type strain.</title>
        <authorList>
            <person name="Whitworth D.E."/>
        </authorList>
    </citation>
    <scope>NUCLEOTIDE SEQUENCE [LARGE SCALE GENOMIC DNA]</scope>
    <source>
        <strain evidence="2 3">DSM 14698</strain>
    </source>
</reference>
<evidence type="ECO:0000313" key="3">
    <source>
        <dbReference type="Proteomes" id="UP000518300"/>
    </source>
</evidence>
<accession>A0A848LE79</accession>
<protein>
    <submittedName>
        <fullName evidence="2">Uncharacterized protein</fullName>
    </submittedName>
</protein>
<keyword evidence="3" id="KW-1185">Reference proteome</keyword>
<dbReference type="RefSeq" id="WP_169346632.1">
    <property type="nucleotide sequence ID" value="NZ_JABBJJ010000096.1"/>
</dbReference>
<keyword evidence="1" id="KW-0472">Membrane</keyword>
<gene>
    <name evidence="2" type="ORF">HG543_21160</name>
</gene>
<keyword evidence="1" id="KW-0812">Transmembrane</keyword>
<evidence type="ECO:0000256" key="1">
    <source>
        <dbReference type="SAM" id="Phobius"/>
    </source>
</evidence>